<feature type="signal peptide" evidence="2">
    <location>
        <begin position="1"/>
        <end position="20"/>
    </location>
</feature>
<evidence type="ECO:0000313" key="4">
    <source>
        <dbReference type="Proteomes" id="UP000314011"/>
    </source>
</evidence>
<evidence type="ECO:0000313" key="3">
    <source>
        <dbReference type="EMBL" id="TNY30910.1"/>
    </source>
</evidence>
<protein>
    <recommendedName>
        <fullName evidence="5">Transferrin-binding protein-like solute binding protein</fullName>
    </recommendedName>
</protein>
<accession>A0A5C5GAB6</accession>
<dbReference type="Proteomes" id="UP000314011">
    <property type="component" value="Unassembled WGS sequence"/>
</dbReference>
<dbReference type="AlphaFoldDB" id="A0A5C5GAB6"/>
<gene>
    <name evidence="3" type="ORF">FHY64_17545</name>
</gene>
<feature type="compositionally biased region" description="Acidic residues" evidence="1">
    <location>
        <begin position="24"/>
        <end position="48"/>
    </location>
</feature>
<reference evidence="3 4" key="1">
    <citation type="submission" date="2019-06" db="EMBL/GenBank/DDBJ databases">
        <title>Genome of new Rhodobacteraceae sp. SM1903.</title>
        <authorList>
            <person name="Ren X."/>
        </authorList>
    </citation>
    <scope>NUCLEOTIDE SEQUENCE [LARGE SCALE GENOMIC DNA]</scope>
    <source>
        <strain evidence="3 4">SM1903</strain>
    </source>
</reference>
<evidence type="ECO:0000256" key="1">
    <source>
        <dbReference type="SAM" id="MobiDB-lite"/>
    </source>
</evidence>
<dbReference type="EMBL" id="VFFF01000003">
    <property type="protein sequence ID" value="TNY30910.1"/>
    <property type="molecule type" value="Genomic_DNA"/>
</dbReference>
<keyword evidence="2" id="KW-0732">Signal</keyword>
<feature type="region of interest" description="Disordered" evidence="1">
    <location>
        <begin position="23"/>
        <end position="67"/>
    </location>
</feature>
<proteinExistence type="predicted"/>
<dbReference type="RefSeq" id="WP_140197176.1">
    <property type="nucleotide sequence ID" value="NZ_CP065915.1"/>
</dbReference>
<evidence type="ECO:0008006" key="5">
    <source>
        <dbReference type="Google" id="ProtNLM"/>
    </source>
</evidence>
<feature type="chain" id="PRO_5022875709" description="Transferrin-binding protein-like solute binding protein" evidence="2">
    <location>
        <begin position="21"/>
        <end position="359"/>
    </location>
</feature>
<sequence length="359" mass="38372">MKQFLLAASVLALLAACGDGQPFFEEETTDDTTGDDGSTDGSTDDGSDEGTNGIPSAQTPASMDVPTPDSRIVRFEQENEDGGGMLISPVVYDEVNDRFFVDNMAFDGNNVYQRILGSQMPYSVYEASATAPDALTGDDIRQVTPYSAIVGVSRNRSTNSDGESVPRTAFAIVRTGGYVDYGFGGFVYQREGAFEVPTTGQAIYTGDYGGVRVFEGSSGLEYVDGKAEVRIDFEDFNRNEGVYARVYDRTILNPRNGQLNLPTVAVPITVGDGGFDENGEYMNTMSSVFIDPDTGEQAVLETGNLYAIIAGDATSGNGGEIVGVVTLTSDDPRTEYSSSTETFETGGFIAYRGADNFDN</sequence>
<dbReference type="OrthoDB" id="7739218at2"/>
<dbReference type="PROSITE" id="PS51257">
    <property type="entry name" value="PROKAR_LIPOPROTEIN"/>
    <property type="match status" value="1"/>
</dbReference>
<evidence type="ECO:0000256" key="2">
    <source>
        <dbReference type="SAM" id="SignalP"/>
    </source>
</evidence>
<comment type="caution">
    <text evidence="3">The sequence shown here is derived from an EMBL/GenBank/DDBJ whole genome shotgun (WGS) entry which is preliminary data.</text>
</comment>
<organism evidence="3 4">
    <name type="scientific">Pelagovum pacificum</name>
    <dbReference type="NCBI Taxonomy" id="2588711"/>
    <lineage>
        <taxon>Bacteria</taxon>
        <taxon>Pseudomonadati</taxon>
        <taxon>Pseudomonadota</taxon>
        <taxon>Alphaproteobacteria</taxon>
        <taxon>Rhodobacterales</taxon>
        <taxon>Paracoccaceae</taxon>
        <taxon>Pelagovum</taxon>
    </lineage>
</organism>
<keyword evidence="4" id="KW-1185">Reference proteome</keyword>
<name>A0A5C5GAB6_9RHOB</name>